<dbReference type="InterPro" id="IPR045063">
    <property type="entry name" value="Dynamin_N"/>
</dbReference>
<gene>
    <name evidence="8" type="primary">der_1</name>
    <name evidence="8" type="ORF">SRABI133_00548</name>
</gene>
<dbReference type="RefSeq" id="WP_230300615.1">
    <property type="nucleotide sequence ID" value="NZ_CAKKMG010000004.1"/>
</dbReference>
<dbReference type="CDD" id="cd09912">
    <property type="entry name" value="DLP_2"/>
    <property type="match status" value="1"/>
</dbReference>
<evidence type="ECO:0000256" key="6">
    <source>
        <dbReference type="SAM" id="MobiDB-lite"/>
    </source>
</evidence>
<protein>
    <submittedName>
        <fullName evidence="8">GTPase Der</fullName>
    </submittedName>
</protein>
<dbReference type="Pfam" id="PF00350">
    <property type="entry name" value="Dynamin_N"/>
    <property type="match status" value="2"/>
</dbReference>
<evidence type="ECO:0000256" key="1">
    <source>
        <dbReference type="ARBA" id="ARBA00004370"/>
    </source>
</evidence>
<evidence type="ECO:0000256" key="4">
    <source>
        <dbReference type="ARBA" id="ARBA00023134"/>
    </source>
</evidence>
<comment type="caution">
    <text evidence="8">The sequence shown here is derived from an EMBL/GenBank/DDBJ whole genome shotgun (WGS) entry which is preliminary data.</text>
</comment>
<accession>A0A9W4PBR3</accession>
<sequence length="1237" mass="139138">MIQETLKQQSKLGILTAMYEKFQSAGDTGNADKLKQLIMKVNNEEFIIAFCGHFSAGKSSMINFLLGDQVLPSSPIPTSANTVKVQKGEDYAKVFYHHQPPVLFPAPYDFKEVKKFAKDGDSVSAITISSNDFSLPDSCAIMDTPGIDSTDDAHRVSTESALHLADVVFYVMDYNHVQSEVNFLFTKELLEAEKPTYLIINMIDKHDENELSFQDFKLSVSEAFANWNVYPDGIFYTSVRDLNNTENEIELVKQFISEIAGKGLNDGKDAIMQSANALVERHLNWLKDQYEEEHADDFEVLSELPYEERIHLTNQVDSLLKEKKSLTGRIEEIKFQYADALETILKGAYIMPAATRDLGKSFLESAQPDFKVGLLFAKKKTDAEREARIKAFLTDLQEKVKTQLEWHLKELAVKTLNQAEIHDSTLESKAQALQIEVTEAYIKNSLKPQVDITGEYVLNYTNDLASAIKKKARDVSEGFLGNMVTVMEGIVEQQSISIDKELEGFSEFAEALKVTAAMNAEIEYQTERLEAIAHQTESLVDERDIDMLLTQWNEEEKNITVKIMKTDKGSNSRSVNEQLETDHDKENKEAVPSVTVSTSDATDLRGKEKLMETATSLQQAAKLIQPLRGFQSLYKELKEKASRLEQQTFTVALFGAFSAGKSSFANALMGESVLPVSPNPTTAAINKIMSSDAEHPHGTATVKLKTEAMLLEDVSLALAAFDKSAKTLDEALQLAGQIIAKAGEVDKGKTHLSFLRAFHQGLPEYQNDLGNVVTVDLEGFKRFAAEESKSCLVDLIELRYDCEMTKQGMVLVDTPGADSINARHTGAAFEYIKNSDAILFVTYYNHPFSRADREFLIQLGRVKDSFAMDKMFFIVNAVDLAQNTDELDEVMDYVTDQLNGFGIRFPKLFPLTSKGALMEKQTPGSFKHSFLPNSGISEFQGQFDSFIENDLTGLAIESAQAAVKRTEELLRDVITASRQDEKAKRNALETLSHEAQSISELLSVIKGDAEKQRLKKEIDELTFYSKQRVFFRFNDFFKESFNPAVLKDDGGDLKIVLKQSMKNLLDALGFDLAQEMRATALRTEMFVNKLLNEKQSSLLLQMQKIRRNLSLQPYEPNERESLEFTGAFAQLDTGEFKKELALFKNPKSFFEKNEKAKMSEGLQKRLDDPALVYVKEQGGRIFEMYNEVLDQELLAIQKEFKTEISDIFAGLRAALEETVDLPYYENAVAELAKMHSK</sequence>
<feature type="domain" description="Dynamin N-terminal" evidence="7">
    <location>
        <begin position="651"/>
        <end position="877"/>
    </location>
</feature>
<organism evidence="8 9">
    <name type="scientific">Peribacillus simplex</name>
    <dbReference type="NCBI Taxonomy" id="1478"/>
    <lineage>
        <taxon>Bacteria</taxon>
        <taxon>Bacillati</taxon>
        <taxon>Bacillota</taxon>
        <taxon>Bacilli</taxon>
        <taxon>Bacillales</taxon>
        <taxon>Bacillaceae</taxon>
        <taxon>Peribacillus</taxon>
    </lineage>
</organism>
<proteinExistence type="predicted"/>
<keyword evidence="4" id="KW-0342">GTP-binding</keyword>
<keyword evidence="5" id="KW-0472">Membrane</keyword>
<dbReference type="SUPFAM" id="SSF52540">
    <property type="entry name" value="P-loop containing nucleoside triphosphate hydrolases"/>
    <property type="match status" value="2"/>
</dbReference>
<dbReference type="InterPro" id="IPR027094">
    <property type="entry name" value="Mitofusin_fam"/>
</dbReference>
<dbReference type="InterPro" id="IPR027417">
    <property type="entry name" value="P-loop_NTPase"/>
</dbReference>
<name>A0A9W4PBR3_9BACI</name>
<dbReference type="PANTHER" id="PTHR10465">
    <property type="entry name" value="TRANSMEMBRANE GTPASE FZO1"/>
    <property type="match status" value="1"/>
</dbReference>
<feature type="region of interest" description="Disordered" evidence="6">
    <location>
        <begin position="565"/>
        <end position="601"/>
    </location>
</feature>
<evidence type="ECO:0000313" key="8">
    <source>
        <dbReference type="EMBL" id="CAH0144316.1"/>
    </source>
</evidence>
<dbReference type="Proteomes" id="UP000789326">
    <property type="component" value="Unassembled WGS sequence"/>
</dbReference>
<comment type="subcellular location">
    <subcellularLocation>
        <location evidence="1">Membrane</location>
    </subcellularLocation>
</comment>
<dbReference type="EMBL" id="CAKKMG010000004">
    <property type="protein sequence ID" value="CAH0144316.1"/>
    <property type="molecule type" value="Genomic_DNA"/>
</dbReference>
<evidence type="ECO:0000259" key="7">
    <source>
        <dbReference type="Pfam" id="PF00350"/>
    </source>
</evidence>
<feature type="compositionally biased region" description="Basic and acidic residues" evidence="6">
    <location>
        <begin position="580"/>
        <end position="589"/>
    </location>
</feature>
<feature type="domain" description="Dynamin N-terminal" evidence="7">
    <location>
        <begin position="48"/>
        <end position="201"/>
    </location>
</feature>
<dbReference type="AlphaFoldDB" id="A0A9W4PBR3"/>
<evidence type="ECO:0000313" key="9">
    <source>
        <dbReference type="Proteomes" id="UP000789326"/>
    </source>
</evidence>
<evidence type="ECO:0000256" key="5">
    <source>
        <dbReference type="ARBA" id="ARBA00023136"/>
    </source>
</evidence>
<reference evidence="8" key="1">
    <citation type="submission" date="2021-11" db="EMBL/GenBank/DDBJ databases">
        <authorList>
            <person name="Bulgarelli D."/>
        </authorList>
    </citation>
    <scope>NUCLEOTIDE SEQUENCE</scope>
    <source>
        <strain evidence="8">Bi133</strain>
    </source>
</reference>
<keyword evidence="3" id="KW-0378">Hydrolase</keyword>
<dbReference type="GO" id="GO:0016020">
    <property type="term" value="C:membrane"/>
    <property type="evidence" value="ECO:0007669"/>
    <property type="project" value="UniProtKB-SubCell"/>
</dbReference>
<dbReference type="PANTHER" id="PTHR10465:SF0">
    <property type="entry name" value="SARCALUMENIN"/>
    <property type="match status" value="1"/>
</dbReference>
<dbReference type="GO" id="GO:0003924">
    <property type="term" value="F:GTPase activity"/>
    <property type="evidence" value="ECO:0007669"/>
    <property type="project" value="InterPro"/>
</dbReference>
<evidence type="ECO:0000256" key="3">
    <source>
        <dbReference type="ARBA" id="ARBA00022801"/>
    </source>
</evidence>
<keyword evidence="2" id="KW-0547">Nucleotide-binding</keyword>
<dbReference type="GO" id="GO:0005525">
    <property type="term" value="F:GTP binding"/>
    <property type="evidence" value="ECO:0007669"/>
    <property type="project" value="UniProtKB-KW"/>
</dbReference>
<evidence type="ECO:0000256" key="2">
    <source>
        <dbReference type="ARBA" id="ARBA00022741"/>
    </source>
</evidence>
<dbReference type="Gene3D" id="3.40.50.300">
    <property type="entry name" value="P-loop containing nucleotide triphosphate hydrolases"/>
    <property type="match status" value="2"/>
</dbReference>